<name>A0A8S9H901_BRACR</name>
<protein>
    <submittedName>
        <fullName evidence="1">Uncharacterized protein</fullName>
    </submittedName>
</protein>
<organism evidence="1 2">
    <name type="scientific">Brassica cretica</name>
    <name type="common">Mustard</name>
    <dbReference type="NCBI Taxonomy" id="69181"/>
    <lineage>
        <taxon>Eukaryota</taxon>
        <taxon>Viridiplantae</taxon>
        <taxon>Streptophyta</taxon>
        <taxon>Embryophyta</taxon>
        <taxon>Tracheophyta</taxon>
        <taxon>Spermatophyta</taxon>
        <taxon>Magnoliopsida</taxon>
        <taxon>eudicotyledons</taxon>
        <taxon>Gunneridae</taxon>
        <taxon>Pentapetalae</taxon>
        <taxon>rosids</taxon>
        <taxon>malvids</taxon>
        <taxon>Brassicales</taxon>
        <taxon>Brassicaceae</taxon>
        <taxon>Brassiceae</taxon>
        <taxon>Brassica</taxon>
    </lineage>
</organism>
<reference evidence="1" key="1">
    <citation type="submission" date="2019-12" db="EMBL/GenBank/DDBJ databases">
        <title>Genome sequencing and annotation of Brassica cretica.</title>
        <authorList>
            <person name="Studholme D.J."/>
            <person name="Sarris P.F."/>
        </authorList>
    </citation>
    <scope>NUCLEOTIDE SEQUENCE</scope>
    <source>
        <strain evidence="1">PFS-001/15</strain>
        <tissue evidence="1">Leaf</tissue>
    </source>
</reference>
<evidence type="ECO:0000313" key="2">
    <source>
        <dbReference type="Proteomes" id="UP000712281"/>
    </source>
</evidence>
<dbReference type="Proteomes" id="UP000712281">
    <property type="component" value="Unassembled WGS sequence"/>
</dbReference>
<proteinExistence type="predicted"/>
<dbReference type="AlphaFoldDB" id="A0A8S9H901"/>
<dbReference type="EMBL" id="QGKW02001940">
    <property type="protein sequence ID" value="KAF2554563.1"/>
    <property type="molecule type" value="Genomic_DNA"/>
</dbReference>
<accession>A0A8S9H901</accession>
<gene>
    <name evidence="1" type="ORF">F2Q68_00014894</name>
</gene>
<sequence length="51" mass="5991">MSAWSMGNGLPQRRSVDAAEFRWTASNLWGCRTLHSERLPCIDKWKHCDER</sequence>
<comment type="caution">
    <text evidence="1">The sequence shown here is derived from an EMBL/GenBank/DDBJ whole genome shotgun (WGS) entry which is preliminary data.</text>
</comment>
<evidence type="ECO:0000313" key="1">
    <source>
        <dbReference type="EMBL" id="KAF2554563.1"/>
    </source>
</evidence>